<evidence type="ECO:0000313" key="1">
    <source>
        <dbReference type="WBParaSite" id="TTAC_0000523201-mRNA-1"/>
    </source>
</evidence>
<reference evidence="1" key="1">
    <citation type="submission" date="2017-02" db="UniProtKB">
        <authorList>
            <consortium name="WormBaseParasite"/>
        </authorList>
    </citation>
    <scope>IDENTIFICATION</scope>
</reference>
<accession>A0A0R3WWU2</accession>
<sequence length="44" mass="5292">LTLAQLVLLAHRRNKQERWDWLAAFVYYHWTGCDHLMVCVFVTS</sequence>
<organism evidence="1">
    <name type="scientific">Hydatigena taeniaeformis</name>
    <name type="common">Feline tapeworm</name>
    <name type="synonym">Taenia taeniaeformis</name>
    <dbReference type="NCBI Taxonomy" id="6205"/>
    <lineage>
        <taxon>Eukaryota</taxon>
        <taxon>Metazoa</taxon>
        <taxon>Spiralia</taxon>
        <taxon>Lophotrochozoa</taxon>
        <taxon>Platyhelminthes</taxon>
        <taxon>Cestoda</taxon>
        <taxon>Eucestoda</taxon>
        <taxon>Cyclophyllidea</taxon>
        <taxon>Taeniidae</taxon>
        <taxon>Hydatigera</taxon>
    </lineage>
</organism>
<dbReference type="WBParaSite" id="TTAC_0000523201-mRNA-1">
    <property type="protein sequence ID" value="TTAC_0000523201-mRNA-1"/>
    <property type="gene ID" value="TTAC_0000523201"/>
</dbReference>
<dbReference type="AlphaFoldDB" id="A0A0R3WWU2"/>
<proteinExistence type="predicted"/>
<name>A0A0R3WWU2_HYDTA</name>
<protein>
    <submittedName>
        <fullName evidence="1">Rhomboid domain-containing protein</fullName>
    </submittedName>
</protein>